<dbReference type="RefSeq" id="WP_003337453.1">
    <property type="nucleotide sequence ID" value="NZ_CP007806.1"/>
</dbReference>
<evidence type="ECO:0000259" key="3">
    <source>
        <dbReference type="SMART" id="SM00306"/>
    </source>
</evidence>
<evidence type="ECO:0000313" key="4">
    <source>
        <dbReference type="EMBL" id="AIG26582.1"/>
    </source>
</evidence>
<dbReference type="PANTHER" id="PTHR32305:SF17">
    <property type="entry name" value="TRNA NUCLEASE WAPA"/>
    <property type="match status" value="1"/>
</dbReference>
<dbReference type="KEGG" id="blr:BRLA_c022610"/>
<keyword evidence="1" id="KW-0677">Repeat</keyword>
<dbReference type="CDD" id="cd00081">
    <property type="entry name" value="Hint"/>
    <property type="match status" value="1"/>
</dbReference>
<keyword evidence="2" id="KW-0732">Signal</keyword>
<dbReference type="PROSITE" id="PS50817">
    <property type="entry name" value="INTEIN_N_TER"/>
    <property type="match status" value="1"/>
</dbReference>
<dbReference type="GO" id="GO:0016787">
    <property type="term" value="F:hydrolase activity"/>
    <property type="evidence" value="ECO:0007669"/>
    <property type="project" value="UniProtKB-KW"/>
</dbReference>
<dbReference type="Pfam" id="PF07591">
    <property type="entry name" value="PT-HINT"/>
    <property type="match status" value="1"/>
</dbReference>
<evidence type="ECO:0000256" key="2">
    <source>
        <dbReference type="SAM" id="SignalP"/>
    </source>
</evidence>
<keyword evidence="4" id="KW-0378">Hydrolase</keyword>
<dbReference type="Proteomes" id="UP000005850">
    <property type="component" value="Chromosome"/>
</dbReference>
<keyword evidence="5" id="KW-1185">Reference proteome</keyword>
<dbReference type="InterPro" id="IPR030934">
    <property type="entry name" value="Intein_C"/>
</dbReference>
<organism evidence="4 5">
    <name type="scientific">Brevibacillus laterosporus LMG 15441</name>
    <dbReference type="NCBI Taxonomy" id="1042163"/>
    <lineage>
        <taxon>Bacteria</taxon>
        <taxon>Bacillati</taxon>
        <taxon>Bacillota</taxon>
        <taxon>Bacilli</taxon>
        <taxon>Bacillales</taxon>
        <taxon>Paenibacillaceae</taxon>
        <taxon>Brevibacillus</taxon>
    </lineage>
</organism>
<dbReference type="InterPro" id="IPR006141">
    <property type="entry name" value="Intein_N"/>
</dbReference>
<accession>A0A075R1X0</accession>
<dbReference type="GO" id="GO:0016539">
    <property type="term" value="P:intein-mediated protein splicing"/>
    <property type="evidence" value="ECO:0007669"/>
    <property type="project" value="InterPro"/>
</dbReference>
<dbReference type="NCBIfam" id="TIGR03696">
    <property type="entry name" value="Rhs_assc_core"/>
    <property type="match status" value="1"/>
</dbReference>
<dbReference type="PANTHER" id="PTHR32305">
    <property type="match status" value="1"/>
</dbReference>
<dbReference type="Gene3D" id="2.170.16.10">
    <property type="entry name" value="Hedgehog/Intein (Hint) domain"/>
    <property type="match status" value="1"/>
</dbReference>
<feature type="chain" id="PRO_5038922844" evidence="2">
    <location>
        <begin position="24"/>
        <end position="1897"/>
    </location>
</feature>
<dbReference type="NCBIfam" id="TIGR01643">
    <property type="entry name" value="YD_repeat_2x"/>
    <property type="match status" value="1"/>
</dbReference>
<dbReference type="EC" id="3.1.-.-" evidence="4"/>
<feature type="signal peptide" evidence="2">
    <location>
        <begin position="1"/>
        <end position="23"/>
    </location>
</feature>
<dbReference type="InterPro" id="IPR050708">
    <property type="entry name" value="T6SS_VgrG/RHS"/>
</dbReference>
<dbReference type="InterPro" id="IPR036844">
    <property type="entry name" value="Hint_dom_sf"/>
</dbReference>
<feature type="domain" description="Hint" evidence="3">
    <location>
        <begin position="1662"/>
        <end position="1756"/>
    </location>
</feature>
<evidence type="ECO:0000256" key="1">
    <source>
        <dbReference type="ARBA" id="ARBA00022737"/>
    </source>
</evidence>
<dbReference type="InterPro" id="IPR003587">
    <property type="entry name" value="Hint_dom_N"/>
</dbReference>
<dbReference type="HOGENOM" id="CLU_238837_0_0_9"/>
<dbReference type="eggNOG" id="COG3209">
    <property type="taxonomic scope" value="Bacteria"/>
</dbReference>
<proteinExistence type="predicted"/>
<dbReference type="EMBL" id="CP007806">
    <property type="protein sequence ID" value="AIG26582.1"/>
    <property type="molecule type" value="Genomic_DNA"/>
</dbReference>
<protein>
    <submittedName>
        <fullName evidence="4">tRNA(Glu)-specific nuclease WapA</fullName>
        <ecNumber evidence="4">3.1.-.-</ecNumber>
    </submittedName>
</protein>
<dbReference type="Gene3D" id="2.180.10.10">
    <property type="entry name" value="RHS repeat-associated core"/>
    <property type="match status" value="3"/>
</dbReference>
<dbReference type="PROSITE" id="PS50818">
    <property type="entry name" value="INTEIN_C_TER"/>
    <property type="match status" value="1"/>
</dbReference>
<dbReference type="InterPro" id="IPR056823">
    <property type="entry name" value="TEN-like_YD-shell"/>
</dbReference>
<sequence length="1897" mass="217653">MYRKWVSSFLCVAILWTGLFTNAFVVGATDAPEKNEEIRKTNEKDTKDWIIEEQKKVEQQEKEPTSTKGDVTKEQIAQMKWEQLPLASVQQLFDQGDRTLLQIVAYYYTDVHQLLTEEEINQLYTWNDEQVMDQIANLSAEKVQLLEQKAPSVVQALQDWRDKDKPKARVKRMASAPAPSPSMHFTEKEQPIRHFTNHVENPVDDIYLTSNMLETDLTLEGKHGMDLVIQRRYNSLSSKITAPGFEYSETAKENRTTIVREESGTLPHTVGTGWSFNLPTFDEITKELGINVHDYSNQQFYEAKNTKHPVSQFIMSGDDWSTIDSSKKLPYQNIKLPSLMTNRELGFAKDGYSYSIEYREKGSTYIVEKQNIYGDKITYKIPDYKSTIEIIDTVGRRVEIGYGKEGTIDFLKVYNQKNNLIKELRYHYGDLNNTQRLESVEEVKDGKSTTIARYSYKTATAEYNYIKSYELPKENNEAVKPDQLESEAYLAKDKQKRQFIEYLLLQKVEYPTQGLTVDYTYSTFNPESANPFERGVIRLYQDNQAISYYTYHPVTSVRFSYDQTSSLFGNSERKSFIYYYKFTNQGKPTKEIWKTPKSGITRLSNHPLRQGDIVTIEETNSFSSQSTERTYRVNENEHFNLVLEKKTSPKEQSESVAADGKAYRYNPVSYTSYAYEGIKTKPSYVYHFVDNLPEGEAKQYLLAPQIDKRDKIENLSSLANEAIYEYDQNGDVTEQKDPNGLTTHYSYKEVGTLRLPVLVEQVAENGHSKKQEYVYNRDNLLETETITAKYPGQEYEDKLLRTYKYGDKKLPISLTEVQFGASDEFSHFSKSFTYDQNDLHVSTEQITVYNGENSLETYAFTYRYDDLDFLVTKQFPDESIVGYFYDELGRIQKEMFISSDGDNRETKYSYTNRDRTVMKSLPNKTGLITSYTPAGEVVFSVEVDSQGNRRTLVENSYAEDGKRLVATYPYGKKEKGTTYSYHSDGTLKTVTDALKRTTTMQYANQAEDSSLIIPVEKTIAPNGLETTELYDRYGQMITSRVHTADGTLSTETQMQYDRFGNPTHKQITNEEGEKRKWDYKYDLRGEPIYVKDPEKNIYKFQYDANGNLMSTFENDKETARYVYNGLSWKLREIDPATKKVKENYEYDQSGNLTSFTDQKGNTRKYTYTPFYELDTMQVLSGKKVVETEKNTYDPTTRQLVTQQNNDTRVSYTYDSFLRPTSMTTFGRTYEQRYEDEDDTPDSIVYPDGAITAYNYDELGRILSVKHPGMDKITYEYDTSTTGDTVHVQYPNGTKIEKGFNSFGQTTDVQHFQDNNKAWIEKNQYNGFGNLVETTVNQSASTFGYDKLDRIRKETTPTREQTYTYDERGNRQSILTAKSPMIADSSYTYDALNRLNTYTKNGKESTYTYYPGELRASKEIDGKTTHYVYLNGNVIEELDEKNNLQARNIWGNELLYRDDVKGDKQGYYYTNAHGDIVEIKDKAGQTLNKYEYDLWGNIESKQETMSNPFLYAGELYDEESGLIYLRARYYDPNDGRFITEDTYKGQVDNPLSLNRYTYVYNNPLIHSDPTGNVAFPVSPSLTCAVDMANCKTNLDAQVSSGKKIATEGANFLIVDDINTLLDPTKSLGEKAFTAASLFPFAKVLKAAKVNVKINKAVKAIVKCNCFTAGTKVLTDEGEKPIEEIEVGDKVLSKSDETGVVAYKEVVGLFQKQSDQIYNVHVGDEVLEATAEHPFWVDGKGWTFVKDLKVGDLLVSSSGTTLAIEKIEKAPRETTVYNFEVKDFNSYFVSNLGIWVHNCEILKAQNMSQFFKLDFGGSLKNVSQKTSTVVKGSTVYKINGKTGNNYLKKGDGYYLDTLHYDHIEVFDSRGKVKAVLNLDGSFNSKKTEAALKEGRRINL</sequence>
<dbReference type="Pfam" id="PF25023">
    <property type="entry name" value="TEN_YD-shell"/>
    <property type="match status" value="3"/>
</dbReference>
<dbReference type="NCBIfam" id="TIGR01443">
    <property type="entry name" value="intein_Cterm"/>
    <property type="match status" value="1"/>
</dbReference>
<dbReference type="SUPFAM" id="SSF51294">
    <property type="entry name" value="Hedgehog/intein (Hint) domain"/>
    <property type="match status" value="1"/>
</dbReference>
<dbReference type="InterPro" id="IPR022385">
    <property type="entry name" value="Rhs_assc_core"/>
</dbReference>
<reference evidence="4 5" key="1">
    <citation type="journal article" date="2011" name="J. Bacteriol.">
        <title>Genome sequence of Brevibacillus laterosporus LMG 15441, a pathogen of invertebrates.</title>
        <authorList>
            <person name="Djukic M."/>
            <person name="Poehlein A."/>
            <person name="Thurmer A."/>
            <person name="Daniel R."/>
        </authorList>
    </citation>
    <scope>NUCLEOTIDE SEQUENCE [LARGE SCALE GENOMIC DNA]</scope>
    <source>
        <strain evidence="4 5">LMG 15441</strain>
    </source>
</reference>
<dbReference type="InterPro" id="IPR006530">
    <property type="entry name" value="YD"/>
</dbReference>
<gene>
    <name evidence="4" type="ORF">BRLA_c022610</name>
</gene>
<name>A0A075R1X0_BRELA</name>
<dbReference type="STRING" id="1042163.BRLA_c022610"/>
<dbReference type="SMART" id="SM00306">
    <property type="entry name" value="HintN"/>
    <property type="match status" value="1"/>
</dbReference>
<evidence type="ECO:0000313" key="5">
    <source>
        <dbReference type="Proteomes" id="UP000005850"/>
    </source>
</evidence>